<name>A0A2S9YWB2_9BACT</name>
<reference evidence="2 3" key="1">
    <citation type="submission" date="2018-03" db="EMBL/GenBank/DDBJ databases">
        <title>Draft Genome Sequences of the Obligatory Marine Myxobacteria Enhygromyxa salina SWB007.</title>
        <authorList>
            <person name="Poehlein A."/>
            <person name="Moghaddam J.A."/>
            <person name="Harms H."/>
            <person name="Alanjari M."/>
            <person name="Koenig G.M."/>
            <person name="Daniel R."/>
            <person name="Schaeberle T.F."/>
        </authorList>
    </citation>
    <scope>NUCLEOTIDE SEQUENCE [LARGE SCALE GENOMIC DNA]</scope>
    <source>
        <strain evidence="2 3">SWB007</strain>
    </source>
</reference>
<keyword evidence="1" id="KW-0732">Signal</keyword>
<dbReference type="Proteomes" id="UP000238823">
    <property type="component" value="Unassembled WGS sequence"/>
</dbReference>
<evidence type="ECO:0000313" key="3">
    <source>
        <dbReference type="Proteomes" id="UP000238823"/>
    </source>
</evidence>
<proteinExistence type="predicted"/>
<sequence length="166" mass="17900">MAKNNAVVLACGLALLALPSQALAENHRVCVTWVWLAGEFGYTDASPRPAVVEGNGDFGGSDDGVLEPDWENFGETEGVDADDAYGRRDAPEEFTAREMLVRVRAPAGVLWGWKPLDEDGCTEIFDTSEGTVALDWVSWTVGSAHIVALECDTLFLIAGFPPPQRC</sequence>
<protein>
    <submittedName>
        <fullName evidence="2">Uncharacterized protein</fullName>
    </submittedName>
</protein>
<evidence type="ECO:0000313" key="2">
    <source>
        <dbReference type="EMBL" id="PRQ09374.1"/>
    </source>
</evidence>
<gene>
    <name evidence="2" type="ORF">ENSA7_09010</name>
</gene>
<dbReference type="AlphaFoldDB" id="A0A2S9YWB2"/>
<feature type="signal peptide" evidence="1">
    <location>
        <begin position="1"/>
        <end position="24"/>
    </location>
</feature>
<accession>A0A2S9YWB2</accession>
<evidence type="ECO:0000256" key="1">
    <source>
        <dbReference type="SAM" id="SignalP"/>
    </source>
</evidence>
<organism evidence="2 3">
    <name type="scientific">Enhygromyxa salina</name>
    <dbReference type="NCBI Taxonomy" id="215803"/>
    <lineage>
        <taxon>Bacteria</taxon>
        <taxon>Pseudomonadati</taxon>
        <taxon>Myxococcota</taxon>
        <taxon>Polyangia</taxon>
        <taxon>Nannocystales</taxon>
        <taxon>Nannocystaceae</taxon>
        <taxon>Enhygromyxa</taxon>
    </lineage>
</organism>
<feature type="chain" id="PRO_5015399699" evidence="1">
    <location>
        <begin position="25"/>
        <end position="166"/>
    </location>
</feature>
<comment type="caution">
    <text evidence="2">The sequence shown here is derived from an EMBL/GenBank/DDBJ whole genome shotgun (WGS) entry which is preliminary data.</text>
</comment>
<dbReference type="EMBL" id="PVNL01000026">
    <property type="protein sequence ID" value="PRQ09374.1"/>
    <property type="molecule type" value="Genomic_DNA"/>
</dbReference>
<dbReference type="RefSeq" id="WP_106087967.1">
    <property type="nucleotide sequence ID" value="NZ_PVNL01000026.1"/>
</dbReference>